<dbReference type="EMBL" id="BAAAPL010000002">
    <property type="protein sequence ID" value="GAA1702151.1"/>
    <property type="molecule type" value="Genomic_DNA"/>
</dbReference>
<proteinExistence type="predicted"/>
<name>A0ABP4UBZ1_9MICO</name>
<sequence length="118" mass="13077">MFVVAFHDDRGLGVLIEERMLGDRSHDVVTPPVQITSVRMLTSSPDVESARFSVGWENAEGCLHAITASVPSVFLQDGEDRISFPEFTLDTHRGFPRIVPVDRPSSSAQVGRVRRQEA</sequence>
<protein>
    <submittedName>
        <fullName evidence="2">Uncharacterized protein</fullName>
    </submittedName>
</protein>
<evidence type="ECO:0000313" key="2">
    <source>
        <dbReference type="EMBL" id="GAA1702151.1"/>
    </source>
</evidence>
<gene>
    <name evidence="2" type="ORF">GCM10009808_20120</name>
</gene>
<organism evidence="2 3">
    <name type="scientific">Microbacterium sediminicola</name>
    <dbReference type="NCBI Taxonomy" id="415210"/>
    <lineage>
        <taxon>Bacteria</taxon>
        <taxon>Bacillati</taxon>
        <taxon>Actinomycetota</taxon>
        <taxon>Actinomycetes</taxon>
        <taxon>Micrococcales</taxon>
        <taxon>Microbacteriaceae</taxon>
        <taxon>Microbacterium</taxon>
    </lineage>
</organism>
<accession>A0ABP4UBZ1</accession>
<keyword evidence="3" id="KW-1185">Reference proteome</keyword>
<evidence type="ECO:0000313" key="3">
    <source>
        <dbReference type="Proteomes" id="UP001501690"/>
    </source>
</evidence>
<evidence type="ECO:0000256" key="1">
    <source>
        <dbReference type="SAM" id="MobiDB-lite"/>
    </source>
</evidence>
<reference evidence="3" key="1">
    <citation type="journal article" date="2019" name="Int. J. Syst. Evol. Microbiol.">
        <title>The Global Catalogue of Microorganisms (GCM) 10K type strain sequencing project: providing services to taxonomists for standard genome sequencing and annotation.</title>
        <authorList>
            <consortium name="The Broad Institute Genomics Platform"/>
            <consortium name="The Broad Institute Genome Sequencing Center for Infectious Disease"/>
            <person name="Wu L."/>
            <person name="Ma J."/>
        </authorList>
    </citation>
    <scope>NUCLEOTIDE SEQUENCE [LARGE SCALE GENOMIC DNA]</scope>
    <source>
        <strain evidence="3">JCM 15577</strain>
    </source>
</reference>
<comment type="caution">
    <text evidence="2">The sequence shown here is derived from an EMBL/GenBank/DDBJ whole genome shotgun (WGS) entry which is preliminary data.</text>
</comment>
<feature type="region of interest" description="Disordered" evidence="1">
    <location>
        <begin position="98"/>
        <end position="118"/>
    </location>
</feature>
<dbReference type="Proteomes" id="UP001501690">
    <property type="component" value="Unassembled WGS sequence"/>
</dbReference>